<dbReference type="NCBIfam" id="NF006601">
    <property type="entry name" value="PRK09145.1"/>
    <property type="match status" value="1"/>
</dbReference>
<keyword evidence="5" id="KW-1185">Reference proteome</keyword>
<dbReference type="GO" id="GO:0006259">
    <property type="term" value="P:DNA metabolic process"/>
    <property type="evidence" value="ECO:0007669"/>
    <property type="project" value="UniProtKB-ARBA"/>
</dbReference>
<dbReference type="InterPro" id="IPR013520">
    <property type="entry name" value="Ribonucl_H"/>
</dbReference>
<reference evidence="3" key="1">
    <citation type="journal article" date="2014" name="Int. J. Syst. Evol. Microbiol.">
        <title>Complete genome of a new Firmicutes species belonging to the dominant human colonic microbiota ('Ruminococcus bicirculans') reveals two chromosomes and a selective capacity to utilize plant glucans.</title>
        <authorList>
            <consortium name="NISC Comparative Sequencing Program"/>
            <person name="Wegmann U."/>
            <person name="Louis P."/>
            <person name="Goesmann A."/>
            <person name="Henrissat B."/>
            <person name="Duncan S.H."/>
            <person name="Flint H.J."/>
        </authorList>
    </citation>
    <scope>NUCLEOTIDE SEQUENCE</scope>
    <source>
        <strain evidence="3">NBRC 107715</strain>
    </source>
</reference>
<keyword evidence="2" id="KW-0540">Nuclease</keyword>
<dbReference type="SUPFAM" id="SSF53098">
    <property type="entry name" value="Ribonuclease H-like"/>
    <property type="match status" value="1"/>
</dbReference>
<comment type="caution">
    <text evidence="2">The sequence shown here is derived from an EMBL/GenBank/DDBJ whole genome shotgun (WGS) entry which is preliminary data.</text>
</comment>
<reference evidence="3" key="4">
    <citation type="submission" date="2023-01" db="EMBL/GenBank/DDBJ databases">
        <title>Draft genome sequence of Methylobacterium oxalidis strain NBRC 107715.</title>
        <authorList>
            <person name="Sun Q."/>
            <person name="Mori K."/>
        </authorList>
    </citation>
    <scope>NUCLEOTIDE SEQUENCE</scope>
    <source>
        <strain evidence="3">NBRC 107715</strain>
    </source>
</reference>
<gene>
    <name evidence="3" type="ORF">GCM10007888_37500</name>
    <name evidence="2" type="ORF">MOX02_54560</name>
</gene>
<dbReference type="Pfam" id="PF00929">
    <property type="entry name" value="RNase_T"/>
    <property type="match status" value="1"/>
</dbReference>
<dbReference type="CDD" id="cd06127">
    <property type="entry name" value="DEDDh"/>
    <property type="match status" value="1"/>
</dbReference>
<feature type="domain" description="Exonuclease" evidence="1">
    <location>
        <begin position="30"/>
        <end position="204"/>
    </location>
</feature>
<dbReference type="AlphaFoldDB" id="A0A512JBT2"/>
<dbReference type="Proteomes" id="UP000321960">
    <property type="component" value="Unassembled WGS sequence"/>
</dbReference>
<name>A0A512JBT2_9HYPH</name>
<dbReference type="SMART" id="SM00479">
    <property type="entry name" value="EXOIII"/>
    <property type="match status" value="1"/>
</dbReference>
<dbReference type="OrthoDB" id="6193218at2"/>
<sequence>MLRRLQRLVDRTRLADPRYTFLFDPEPPDEVVALDCETTGLNPRQDEIITIAAIRIQGKRILTSQPFEAVAQTKRKSHPEAIKVHRLLDADVQNGRPMREILPDLLHFIGSRPIVGYYTDFDVRMIDRYLGNFLKIRLPNRRIDVSSLYYKCKYGDAPDHVMIDLSFAAILQDLKIPQLAQHDAFNDALMTAMAYVQLHDMLRRGVRIARNRAGAVSDLGIGA</sequence>
<dbReference type="GO" id="GO:0005829">
    <property type="term" value="C:cytosol"/>
    <property type="evidence" value="ECO:0007669"/>
    <property type="project" value="TreeGrafter"/>
</dbReference>
<evidence type="ECO:0000313" key="2">
    <source>
        <dbReference type="EMBL" id="GEP07418.1"/>
    </source>
</evidence>
<proteinExistence type="predicted"/>
<reference evidence="2 4" key="3">
    <citation type="submission" date="2019-07" db="EMBL/GenBank/DDBJ databases">
        <title>Whole genome shotgun sequence of Methylobacterium oxalidis NBRC 107715.</title>
        <authorList>
            <person name="Hosoyama A."/>
            <person name="Uohara A."/>
            <person name="Ohji S."/>
            <person name="Ichikawa N."/>
        </authorList>
    </citation>
    <scope>NUCLEOTIDE SEQUENCE [LARGE SCALE GENOMIC DNA]</scope>
    <source>
        <strain evidence="2 4">NBRC 107715</strain>
    </source>
</reference>
<dbReference type="GO" id="GO:0008408">
    <property type="term" value="F:3'-5' exonuclease activity"/>
    <property type="evidence" value="ECO:0007669"/>
    <property type="project" value="TreeGrafter"/>
</dbReference>
<dbReference type="RefSeq" id="WP_147028873.1">
    <property type="nucleotide sequence ID" value="NZ_BJZU01000153.1"/>
</dbReference>
<evidence type="ECO:0000313" key="4">
    <source>
        <dbReference type="Proteomes" id="UP000321960"/>
    </source>
</evidence>
<keyword evidence="2" id="KW-0378">Hydrolase</keyword>
<dbReference type="EMBL" id="BSPK01000069">
    <property type="protein sequence ID" value="GLS65368.1"/>
    <property type="molecule type" value="Genomic_DNA"/>
</dbReference>
<evidence type="ECO:0000259" key="1">
    <source>
        <dbReference type="SMART" id="SM00479"/>
    </source>
</evidence>
<evidence type="ECO:0000313" key="5">
    <source>
        <dbReference type="Proteomes" id="UP001156856"/>
    </source>
</evidence>
<dbReference type="PANTHER" id="PTHR30231">
    <property type="entry name" value="DNA POLYMERASE III SUBUNIT EPSILON"/>
    <property type="match status" value="1"/>
</dbReference>
<evidence type="ECO:0000313" key="3">
    <source>
        <dbReference type="EMBL" id="GLS65368.1"/>
    </source>
</evidence>
<organism evidence="2 4">
    <name type="scientific">Methylobacterium oxalidis</name>
    <dbReference type="NCBI Taxonomy" id="944322"/>
    <lineage>
        <taxon>Bacteria</taxon>
        <taxon>Pseudomonadati</taxon>
        <taxon>Pseudomonadota</taxon>
        <taxon>Alphaproteobacteria</taxon>
        <taxon>Hyphomicrobiales</taxon>
        <taxon>Methylobacteriaceae</taxon>
        <taxon>Methylobacterium</taxon>
    </lineage>
</organism>
<dbReference type="Proteomes" id="UP001156856">
    <property type="component" value="Unassembled WGS sequence"/>
</dbReference>
<accession>A0A512JBT2</accession>
<dbReference type="InterPro" id="IPR036397">
    <property type="entry name" value="RNaseH_sf"/>
</dbReference>
<keyword evidence="2" id="KW-0269">Exonuclease</keyword>
<dbReference type="PANTHER" id="PTHR30231:SF7">
    <property type="entry name" value="BLR4117 PROTEIN"/>
    <property type="match status" value="1"/>
</dbReference>
<reference evidence="5" key="2">
    <citation type="journal article" date="2019" name="Int. J. Syst. Evol. Microbiol.">
        <title>The Global Catalogue of Microorganisms (GCM) 10K type strain sequencing project: providing services to taxonomists for standard genome sequencing and annotation.</title>
        <authorList>
            <consortium name="The Broad Institute Genomics Platform"/>
            <consortium name="The Broad Institute Genome Sequencing Center for Infectious Disease"/>
            <person name="Wu L."/>
            <person name="Ma J."/>
        </authorList>
    </citation>
    <scope>NUCLEOTIDE SEQUENCE [LARGE SCALE GENOMIC DNA]</scope>
    <source>
        <strain evidence="5">NBRC 107715</strain>
    </source>
</reference>
<dbReference type="Gene3D" id="3.30.420.10">
    <property type="entry name" value="Ribonuclease H-like superfamily/Ribonuclease H"/>
    <property type="match status" value="1"/>
</dbReference>
<protein>
    <submittedName>
        <fullName evidence="2">3'-5' exonuclease</fullName>
    </submittedName>
</protein>
<dbReference type="InterPro" id="IPR012337">
    <property type="entry name" value="RNaseH-like_sf"/>
</dbReference>
<dbReference type="GO" id="GO:0003676">
    <property type="term" value="F:nucleic acid binding"/>
    <property type="evidence" value="ECO:0007669"/>
    <property type="project" value="InterPro"/>
</dbReference>
<dbReference type="EMBL" id="BJZU01000153">
    <property type="protein sequence ID" value="GEP07418.1"/>
    <property type="molecule type" value="Genomic_DNA"/>
</dbReference>